<protein>
    <submittedName>
        <fullName evidence="3">Uncharacterized protein</fullName>
    </submittedName>
</protein>
<feature type="compositionally biased region" description="Gly residues" evidence="2">
    <location>
        <begin position="134"/>
        <end position="152"/>
    </location>
</feature>
<keyword evidence="4" id="KW-1185">Reference proteome</keyword>
<dbReference type="EMBL" id="LSYV01000014">
    <property type="protein sequence ID" value="KXZ51359.1"/>
    <property type="molecule type" value="Genomic_DNA"/>
</dbReference>
<feature type="region of interest" description="Disordered" evidence="2">
    <location>
        <begin position="367"/>
        <end position="426"/>
    </location>
</feature>
<feature type="region of interest" description="Disordered" evidence="2">
    <location>
        <begin position="109"/>
        <end position="128"/>
    </location>
</feature>
<dbReference type="STRING" id="33097.A0A150GNF9"/>
<feature type="coiled-coil region" evidence="1">
    <location>
        <begin position="430"/>
        <end position="499"/>
    </location>
</feature>
<evidence type="ECO:0000313" key="4">
    <source>
        <dbReference type="Proteomes" id="UP000075714"/>
    </source>
</evidence>
<dbReference type="Proteomes" id="UP000075714">
    <property type="component" value="Unassembled WGS sequence"/>
</dbReference>
<accession>A0A150GNF9</accession>
<feature type="compositionally biased region" description="Polar residues" evidence="2">
    <location>
        <begin position="515"/>
        <end position="530"/>
    </location>
</feature>
<feature type="region of interest" description="Disordered" evidence="2">
    <location>
        <begin position="511"/>
        <end position="536"/>
    </location>
</feature>
<gene>
    <name evidence="3" type="ORF">GPECTOR_13g848</name>
</gene>
<feature type="region of interest" description="Disordered" evidence="2">
    <location>
        <begin position="1"/>
        <end position="103"/>
    </location>
</feature>
<feature type="compositionally biased region" description="Basic and acidic residues" evidence="2">
    <location>
        <begin position="168"/>
        <end position="177"/>
    </location>
</feature>
<name>A0A150GNF9_GONPE</name>
<proteinExistence type="predicted"/>
<feature type="compositionally biased region" description="Low complexity" evidence="2">
    <location>
        <begin position="185"/>
        <end position="207"/>
    </location>
</feature>
<evidence type="ECO:0000313" key="3">
    <source>
        <dbReference type="EMBL" id="KXZ51359.1"/>
    </source>
</evidence>
<dbReference type="AlphaFoldDB" id="A0A150GNF9"/>
<feature type="region of interest" description="Disordered" evidence="2">
    <location>
        <begin position="133"/>
        <end position="207"/>
    </location>
</feature>
<reference evidence="4" key="1">
    <citation type="journal article" date="2016" name="Nat. Commun.">
        <title>The Gonium pectorale genome demonstrates co-option of cell cycle regulation during the evolution of multicellularity.</title>
        <authorList>
            <person name="Hanschen E.R."/>
            <person name="Marriage T.N."/>
            <person name="Ferris P.J."/>
            <person name="Hamaji T."/>
            <person name="Toyoda A."/>
            <person name="Fujiyama A."/>
            <person name="Neme R."/>
            <person name="Noguchi H."/>
            <person name="Minakuchi Y."/>
            <person name="Suzuki M."/>
            <person name="Kawai-Toyooka H."/>
            <person name="Smith D.R."/>
            <person name="Sparks H."/>
            <person name="Anderson J."/>
            <person name="Bakaric R."/>
            <person name="Luria V."/>
            <person name="Karger A."/>
            <person name="Kirschner M.W."/>
            <person name="Durand P.M."/>
            <person name="Michod R.E."/>
            <person name="Nozaki H."/>
            <person name="Olson B.J."/>
        </authorList>
    </citation>
    <scope>NUCLEOTIDE SEQUENCE [LARGE SCALE GENOMIC DNA]</scope>
    <source>
        <strain evidence="4">NIES-2863</strain>
    </source>
</reference>
<organism evidence="3 4">
    <name type="scientific">Gonium pectorale</name>
    <name type="common">Green alga</name>
    <dbReference type="NCBI Taxonomy" id="33097"/>
    <lineage>
        <taxon>Eukaryota</taxon>
        <taxon>Viridiplantae</taxon>
        <taxon>Chlorophyta</taxon>
        <taxon>core chlorophytes</taxon>
        <taxon>Chlorophyceae</taxon>
        <taxon>CS clade</taxon>
        <taxon>Chlamydomonadales</taxon>
        <taxon>Volvocaceae</taxon>
        <taxon>Gonium</taxon>
    </lineage>
</organism>
<sequence length="669" mass="67740">MCRLRLSGGKNKHERPIVPDTVGQDAVLAQGHQIDQQEPGPVAGPSPFSRGDAAVASCSGPLRTSAGAGPAPIQAQRSAEAALPPQQSWGSPRSDAVFQGDVGLSEGSARPCAASAGGGTSSSAYGSAASSLGGMAGSQGGGGSGTSAGGGCVKQCSRPPGVPPLDMARLHNEEEARRRGRRRTSSASAAPPGAAHSPAPGTPGLLPAVPQQLQQQLSPGLFPHGTPASATAASTSSATAGADALVMQHVELLESLAEMEAEICSWAAPPKWNPTQQGRWYLYPPIGRKDVSPVEALVESLAPRQAAGVVALWRQYAAARYSAELMAGRAVRLCKELTRELGEARAEADEHVERTTQMAHTIRHLQHQLQEARTAVEAATRRPDSGKQGPPAGADSPTRHHASAQPAVGAGPGGERPTGPIGRVPTRGEVDYLTQENVELTAQLEQMREMFLEAHDDTQVLRDALAEADDRNRRLAEQSSELRRQAGAALKENAALRRELAAFQQVSAAGRSPSALATSAEGSATTSPPATASGRRRVAMALPVSGKCGGSSARIPLAISSPAAPLSGSSSSGSKAAEVEAGGAVGPGAVVRVSRAIGKSPVKPFRALGGFAGAPGGGGSGGSSGGGAMGGSGPLGLGARGLSEALAVEGVVAVVEATGRRGQQIPMAH</sequence>
<keyword evidence="1" id="KW-0175">Coiled coil</keyword>
<dbReference type="OrthoDB" id="552580at2759"/>
<evidence type="ECO:0000256" key="1">
    <source>
        <dbReference type="SAM" id="Coils"/>
    </source>
</evidence>
<comment type="caution">
    <text evidence="3">The sequence shown here is derived from an EMBL/GenBank/DDBJ whole genome shotgun (WGS) entry which is preliminary data.</text>
</comment>
<evidence type="ECO:0000256" key="2">
    <source>
        <dbReference type="SAM" id="MobiDB-lite"/>
    </source>
</evidence>